<keyword evidence="13" id="KW-1185">Reference proteome</keyword>
<evidence type="ECO:0000313" key="12">
    <source>
        <dbReference type="EMBL" id="GBF90470.1"/>
    </source>
</evidence>
<keyword evidence="8" id="KW-0811">Translocation</keyword>
<evidence type="ECO:0000256" key="5">
    <source>
        <dbReference type="ARBA" id="ARBA00022824"/>
    </source>
</evidence>
<comment type="subcellular location">
    <subcellularLocation>
        <location evidence="1">Endoplasmic reticulum membrane</location>
        <topology evidence="1">Single-pass membrane protein</topology>
    </subcellularLocation>
</comment>
<accession>A0A2V0NY18</accession>
<dbReference type="GO" id="GO:0005784">
    <property type="term" value="C:Sec61 translocon complex"/>
    <property type="evidence" value="ECO:0007669"/>
    <property type="project" value="InterPro"/>
</dbReference>
<evidence type="ECO:0000256" key="9">
    <source>
        <dbReference type="ARBA" id="ARBA00023136"/>
    </source>
</evidence>
<dbReference type="STRING" id="307507.A0A2V0NY18"/>
<feature type="region of interest" description="Disordered" evidence="10">
    <location>
        <begin position="1"/>
        <end position="40"/>
    </location>
</feature>
<evidence type="ECO:0000256" key="2">
    <source>
        <dbReference type="ARBA" id="ARBA00006103"/>
    </source>
</evidence>
<dbReference type="FunCoup" id="A0A2V0NY18">
    <property type="interactions" value="329"/>
</dbReference>
<evidence type="ECO:0000256" key="10">
    <source>
        <dbReference type="SAM" id="MobiDB-lite"/>
    </source>
</evidence>
<organism evidence="12 13">
    <name type="scientific">Raphidocelis subcapitata</name>
    <dbReference type="NCBI Taxonomy" id="307507"/>
    <lineage>
        <taxon>Eukaryota</taxon>
        <taxon>Viridiplantae</taxon>
        <taxon>Chlorophyta</taxon>
        <taxon>core chlorophytes</taxon>
        <taxon>Chlorophyceae</taxon>
        <taxon>CS clade</taxon>
        <taxon>Sphaeropleales</taxon>
        <taxon>Selenastraceae</taxon>
        <taxon>Raphidocelis</taxon>
    </lineage>
</organism>
<evidence type="ECO:0000313" key="13">
    <source>
        <dbReference type="Proteomes" id="UP000247498"/>
    </source>
</evidence>
<keyword evidence="9 11" id="KW-0472">Membrane</keyword>
<dbReference type="InterPro" id="IPR030671">
    <property type="entry name" value="Sec61-beta/Sbh"/>
</dbReference>
<comment type="similarity">
    <text evidence="2">Belongs to the SEC61-beta family.</text>
</comment>
<keyword evidence="7 11" id="KW-1133">Transmembrane helix</keyword>
<evidence type="ECO:0000256" key="11">
    <source>
        <dbReference type="SAM" id="Phobius"/>
    </source>
</evidence>
<evidence type="ECO:0000256" key="6">
    <source>
        <dbReference type="ARBA" id="ARBA00022927"/>
    </source>
</evidence>
<dbReference type="InterPro" id="IPR016482">
    <property type="entry name" value="SecG/Sec61-beta/Sbh"/>
</dbReference>
<evidence type="ECO:0000256" key="1">
    <source>
        <dbReference type="ARBA" id="ARBA00004389"/>
    </source>
</evidence>
<evidence type="ECO:0000256" key="7">
    <source>
        <dbReference type="ARBA" id="ARBA00022989"/>
    </source>
</evidence>
<keyword evidence="3" id="KW-0813">Transport</keyword>
<comment type="caution">
    <text evidence="12">The sequence shown here is derived from an EMBL/GenBank/DDBJ whole genome shotgun (WGS) entry which is preliminary data.</text>
</comment>
<evidence type="ECO:0008006" key="14">
    <source>
        <dbReference type="Google" id="ProtNLM"/>
    </source>
</evidence>
<dbReference type="OrthoDB" id="5401193at2759"/>
<feature type="compositionally biased region" description="Polar residues" evidence="10">
    <location>
        <begin position="1"/>
        <end position="11"/>
    </location>
</feature>
<evidence type="ECO:0000256" key="8">
    <source>
        <dbReference type="ARBA" id="ARBA00023010"/>
    </source>
</evidence>
<dbReference type="GO" id="GO:0006886">
    <property type="term" value="P:intracellular protein transport"/>
    <property type="evidence" value="ECO:0007669"/>
    <property type="project" value="InterPro"/>
</dbReference>
<dbReference type="AlphaFoldDB" id="A0A2V0NY18"/>
<protein>
    <recommendedName>
        <fullName evidence="14">Protein transport protein Sec61 subunit beta</fullName>
    </recommendedName>
</protein>
<dbReference type="EMBL" id="BDRX01000017">
    <property type="protein sequence ID" value="GBF90470.1"/>
    <property type="molecule type" value="Genomic_DNA"/>
</dbReference>
<keyword evidence="6" id="KW-0653">Protein transport</keyword>
<dbReference type="PANTHER" id="PTHR13509">
    <property type="entry name" value="SEC61 SUBUNIT BETA"/>
    <property type="match status" value="1"/>
</dbReference>
<sequence>MVASSQTSQAVSRGGRPGSSGNASGAGLRPRRPVARVAGGGKPASAMNYYTDDSPGLKLQPVWVIVMSLAFILFVTVCHVVGKLAS</sequence>
<reference evidence="12 13" key="1">
    <citation type="journal article" date="2018" name="Sci. Rep.">
        <title>Raphidocelis subcapitata (=Pseudokirchneriella subcapitata) provides an insight into genome evolution and environmental adaptations in the Sphaeropleales.</title>
        <authorList>
            <person name="Suzuki S."/>
            <person name="Yamaguchi H."/>
            <person name="Nakajima N."/>
            <person name="Kawachi M."/>
        </authorList>
    </citation>
    <scope>NUCLEOTIDE SEQUENCE [LARGE SCALE GENOMIC DNA]</scope>
    <source>
        <strain evidence="12 13">NIES-35</strain>
    </source>
</reference>
<evidence type="ECO:0000256" key="4">
    <source>
        <dbReference type="ARBA" id="ARBA00022692"/>
    </source>
</evidence>
<evidence type="ECO:0000256" key="3">
    <source>
        <dbReference type="ARBA" id="ARBA00022448"/>
    </source>
</evidence>
<dbReference type="Proteomes" id="UP000247498">
    <property type="component" value="Unassembled WGS sequence"/>
</dbReference>
<dbReference type="Pfam" id="PF03911">
    <property type="entry name" value="Sec61_beta"/>
    <property type="match status" value="1"/>
</dbReference>
<keyword evidence="4 11" id="KW-0812">Transmembrane</keyword>
<name>A0A2V0NY18_9CHLO</name>
<dbReference type="InParanoid" id="A0A2V0NY18"/>
<proteinExistence type="inferred from homology"/>
<feature type="transmembrane region" description="Helical" evidence="11">
    <location>
        <begin position="62"/>
        <end position="82"/>
    </location>
</feature>
<gene>
    <name evidence="12" type="ORF">Rsub_03466</name>
</gene>
<keyword evidence="5" id="KW-0256">Endoplasmic reticulum</keyword>